<evidence type="ECO:0000313" key="8">
    <source>
        <dbReference type="RefSeq" id="XP_058982480.1"/>
    </source>
</evidence>
<dbReference type="InterPro" id="IPR002110">
    <property type="entry name" value="Ankyrin_rpt"/>
</dbReference>
<feature type="region of interest" description="Disordered" evidence="4">
    <location>
        <begin position="598"/>
        <end position="698"/>
    </location>
</feature>
<dbReference type="PRINTS" id="PR01415">
    <property type="entry name" value="ANKYRIN"/>
</dbReference>
<dbReference type="SMART" id="SM00248">
    <property type="entry name" value="ANK"/>
    <property type="match status" value="6"/>
</dbReference>
<feature type="repeat" description="ANK" evidence="3">
    <location>
        <begin position="48"/>
        <end position="80"/>
    </location>
</feature>
<feature type="compositionally biased region" description="Polar residues" evidence="4">
    <location>
        <begin position="578"/>
        <end position="590"/>
    </location>
</feature>
<feature type="compositionally biased region" description="Polar residues" evidence="4">
    <location>
        <begin position="878"/>
        <end position="887"/>
    </location>
</feature>
<dbReference type="Gene3D" id="1.10.150.50">
    <property type="entry name" value="Transcription Factor, Ets-1"/>
    <property type="match status" value="2"/>
</dbReference>
<feature type="compositionally biased region" description="Low complexity" evidence="4">
    <location>
        <begin position="201"/>
        <end position="216"/>
    </location>
</feature>
<feature type="region of interest" description="Disordered" evidence="4">
    <location>
        <begin position="840"/>
        <end position="861"/>
    </location>
</feature>
<dbReference type="PROSITE" id="PS50105">
    <property type="entry name" value="SAM_DOMAIN"/>
    <property type="match status" value="1"/>
</dbReference>
<dbReference type="Pfam" id="PF00640">
    <property type="entry name" value="PID"/>
    <property type="match status" value="1"/>
</dbReference>
<feature type="region of interest" description="Disordered" evidence="4">
    <location>
        <begin position="1238"/>
        <end position="1301"/>
    </location>
</feature>
<sequence length="1513" mass="165592">MGKDQEFLEAARNGNISYIEKVLNQKAKRAGPLASLRRGTGVNVQDSGGYSALHHACLNGHTDIVRLLLNHEASPNLPDMRGSSPLHLAAWAGEEEIVKMLLTHPYRPANPDLQTIEKETPLHCAAQHGHTGALSILLAHEADPNMRNTRGETPLDLACQYGRLQAVQILIRAHPELLAPYTVQATENQSNNRSRHSSPLPHSGSMSTPSPSSPATPNRCVFSHTCLHLASRNGHKAIVDVLLGSGVNVNLLTPSGSALHEAALCGKETVVRTLLKAGIDLNATDAEDRTVLDILKEFPPHVTKHIIDVINNFRNQMDTDDGDEVIYRHQQQSNSTQPRNHAGNSTSHHQKQQHNNHYHFNSNNHLLNHSLSMQQSSYSKQRFSSGATFNGGGKSLDSGLQLDDTSSSTGGTGGGGSGGQSAGNRFYHDTLSSPVRSQSNTSQNEMGVSPSSSMSSFEPSSVSPRSRCSTGGVSSFVGNPPTLSSFGPAAPPKKPPRRNLSVSPTNSGQPFSYTSPNHQQQQQQQNNFSRSQTRSPSNDSPFSHQSHGSVSGMSFDESQLCDRQRGSRLFASARETTRSSAGISLSSSTDMLEKRHLTGDIENLVPNSNQDMSNSMKRPKPAPRNLNNISADTGNSDNATLKSYNPNRKLKRNRNSYSITLGDNSENDPNQPQIPQSPTNYKQPPTPDHPPPSSSHAEKVIHERIRPLSQEYKRRSALLQLQKQQQQLLIDIGTSPLKQLNSNTTPKPTSNYDYAYIQTAGTNMDTLSSNIYSTIGSGPVRGSMGSLSSSISLSDHSGSTDNVEEFVSDQPLAGLLKGSTAAMNNGNKKIEPAYATVNKSAKMQPPQVQLPPPRPQQQLPPNTQVPVYATIHKKRGISTTAHSSNEPNVAKARPPIPAKPIIPERRLFKAAAPQVPNMECQESGNPTNDGHNDLDLDQEMTNDSDDLYEELNEPKTVVENNIPKVSEAKVESKETVKAAETNDTLLSHQSSVNSSSIEDQSQTTTQTTSSQPTTTTTESSNEDSSLTNNSNNTSSTSHESSILSPFNAEEARKKISEILESFGSSILNSDISPTNDLDFDDVEVPVERQELTSRLRKAGLGQLEKKLLEHGYDNYKFMNGVLEEGDLEAMRITKQDGAKLLRFVATLPKAAFPSQVPLRSQQENKTSNEIKGVGSLNQWLNAIQLPQYIDSFNKHLYNTLDSVCGVWDVELQTVLEINKLGHRRRILQSIAFIKQMREPKSAKTPLGENNETNKIPTTGGGGVAQRQSATGYRKNRPAPPPPTQKATQQTPSSTQSLEIRAPSELLLGLPDNLRTKWRHSANDLLNDQIKYEVYYLGSTVVKELRGTESTRKSIQKLKQDAQHTTATNMLMSSQSETNAARNQSFNKQKRILVTLAISHHGVEFLDVNTKNTICEHEIQNINCACQDADDLRHFAYITKENEVHYCHVFYVESQDLASDIILTLGQAFEVAYQLALRDGITSTPLSTLNHSILQGLDYSKQTASASSSKTQEA</sequence>
<reference evidence="8" key="1">
    <citation type="submission" date="2025-08" db="UniProtKB">
        <authorList>
            <consortium name="RefSeq"/>
        </authorList>
    </citation>
    <scope>IDENTIFICATION</scope>
    <source>
        <strain evidence="8">Aabys</strain>
        <tissue evidence="8">Whole body</tissue>
    </source>
</reference>
<feature type="compositionally biased region" description="Low complexity" evidence="4">
    <location>
        <begin position="449"/>
        <end position="466"/>
    </location>
</feature>
<feature type="compositionally biased region" description="Polar residues" evidence="4">
    <location>
        <begin position="373"/>
        <end position="388"/>
    </location>
</feature>
<feature type="domain" description="SAM" evidence="6">
    <location>
        <begin position="1171"/>
        <end position="1236"/>
    </location>
</feature>
<dbReference type="Pfam" id="PF12796">
    <property type="entry name" value="Ank_2"/>
    <property type="match status" value="3"/>
</dbReference>
<feature type="repeat" description="ANK" evidence="3">
    <location>
        <begin position="117"/>
        <end position="149"/>
    </location>
</feature>
<dbReference type="InterPro" id="IPR001660">
    <property type="entry name" value="SAM"/>
</dbReference>
<dbReference type="PROSITE" id="PS50297">
    <property type="entry name" value="ANK_REP_REGION"/>
    <property type="match status" value="6"/>
</dbReference>
<keyword evidence="2 3" id="KW-0040">ANK repeat</keyword>
<keyword evidence="1" id="KW-0677">Repeat</keyword>
<feature type="domain" description="PID" evidence="5">
    <location>
        <begin position="1329"/>
        <end position="1484"/>
    </location>
</feature>
<feature type="repeat" description="ANK" evidence="3">
    <location>
        <begin position="222"/>
        <end position="254"/>
    </location>
</feature>
<feature type="compositionally biased region" description="Low complexity" evidence="4">
    <location>
        <begin position="358"/>
        <end position="372"/>
    </location>
</feature>
<feature type="repeat" description="ANK" evidence="3">
    <location>
        <begin position="81"/>
        <end position="102"/>
    </location>
</feature>
<evidence type="ECO:0000256" key="1">
    <source>
        <dbReference type="ARBA" id="ARBA00022737"/>
    </source>
</evidence>
<feature type="region of interest" description="Disordered" evidence="4">
    <location>
        <begin position="330"/>
        <end position="560"/>
    </location>
</feature>
<feature type="compositionally biased region" description="Polar residues" evidence="4">
    <location>
        <begin position="625"/>
        <end position="646"/>
    </location>
</feature>
<feature type="compositionally biased region" description="Polar residues" evidence="4">
    <location>
        <begin position="430"/>
        <end position="446"/>
    </location>
</feature>
<dbReference type="InterPro" id="IPR036770">
    <property type="entry name" value="Ankyrin_rpt-contain_sf"/>
</dbReference>
<proteinExistence type="predicted"/>
<organism evidence="7 8">
    <name type="scientific">Musca domestica</name>
    <name type="common">House fly</name>
    <dbReference type="NCBI Taxonomy" id="7370"/>
    <lineage>
        <taxon>Eukaryota</taxon>
        <taxon>Metazoa</taxon>
        <taxon>Ecdysozoa</taxon>
        <taxon>Arthropoda</taxon>
        <taxon>Hexapoda</taxon>
        <taxon>Insecta</taxon>
        <taxon>Pterygota</taxon>
        <taxon>Neoptera</taxon>
        <taxon>Endopterygota</taxon>
        <taxon>Diptera</taxon>
        <taxon>Brachycera</taxon>
        <taxon>Muscomorpha</taxon>
        <taxon>Muscoidea</taxon>
        <taxon>Muscidae</taxon>
        <taxon>Musca</taxon>
    </lineage>
</organism>
<feature type="compositionally biased region" description="Polar residues" evidence="4">
    <location>
        <begin position="467"/>
        <end position="485"/>
    </location>
</feature>
<feature type="region of interest" description="Disordered" evidence="4">
    <location>
        <begin position="186"/>
        <end position="216"/>
    </location>
</feature>
<dbReference type="RefSeq" id="XP_058982480.1">
    <property type="nucleotide sequence ID" value="XM_059126497.1"/>
</dbReference>
<feature type="region of interest" description="Disordered" evidence="4">
    <location>
        <begin position="572"/>
        <end position="591"/>
    </location>
</feature>
<dbReference type="GeneID" id="101894056"/>
<accession>A0ABM3V9L3</accession>
<dbReference type="PANTHER" id="PTHR24174">
    <property type="entry name" value="ANKYRIN REPEAT AND STERILE ALPHA MOTIF DOMAIN-CONTAINING PROTEIN 1"/>
    <property type="match status" value="1"/>
</dbReference>
<feature type="compositionally biased region" description="Basic residues" evidence="4">
    <location>
        <begin position="348"/>
        <end position="357"/>
    </location>
</feature>
<dbReference type="PROSITE" id="PS01179">
    <property type="entry name" value="PID"/>
    <property type="match status" value="1"/>
</dbReference>
<feature type="repeat" description="ANK" evidence="3">
    <location>
        <begin position="150"/>
        <end position="172"/>
    </location>
</feature>
<feature type="compositionally biased region" description="Polar residues" evidence="4">
    <location>
        <begin position="655"/>
        <end position="683"/>
    </location>
</feature>
<dbReference type="SMART" id="SM00462">
    <property type="entry name" value="PTB"/>
    <property type="match status" value="1"/>
</dbReference>
<evidence type="ECO:0000256" key="3">
    <source>
        <dbReference type="PROSITE-ProRule" id="PRU00023"/>
    </source>
</evidence>
<dbReference type="InterPro" id="IPR006020">
    <property type="entry name" value="PTB/PI_dom"/>
</dbReference>
<feature type="compositionally biased region" description="Pro residues" evidence="4">
    <location>
        <begin position="684"/>
        <end position="693"/>
    </location>
</feature>
<feature type="compositionally biased region" description="Polar residues" evidence="4">
    <location>
        <begin position="500"/>
        <end position="518"/>
    </location>
</feature>
<feature type="compositionally biased region" description="Basic and acidic residues" evidence="4">
    <location>
        <begin position="968"/>
        <end position="977"/>
    </location>
</feature>
<feature type="compositionally biased region" description="Polar residues" evidence="4">
    <location>
        <begin position="526"/>
        <end position="552"/>
    </location>
</feature>
<dbReference type="CDD" id="cd01274">
    <property type="entry name" value="PTB_Anks"/>
    <property type="match status" value="1"/>
</dbReference>
<feature type="region of interest" description="Disordered" evidence="4">
    <location>
        <begin position="917"/>
        <end position="939"/>
    </location>
</feature>
<gene>
    <name evidence="8" type="primary">LOC101894056</name>
</gene>
<feature type="repeat" description="ANK" evidence="3">
    <location>
        <begin position="254"/>
        <end position="286"/>
    </location>
</feature>
<name>A0ABM3V9L3_MUSDO</name>
<dbReference type="Gene3D" id="1.25.40.20">
    <property type="entry name" value="Ankyrin repeat-containing domain"/>
    <property type="match status" value="2"/>
</dbReference>
<feature type="compositionally biased region" description="Polar residues" evidence="4">
    <location>
        <begin position="605"/>
        <end position="616"/>
    </location>
</feature>
<dbReference type="SUPFAM" id="SSF47769">
    <property type="entry name" value="SAM/Pointed domain"/>
    <property type="match status" value="1"/>
</dbReference>
<feature type="compositionally biased region" description="Low complexity" evidence="4">
    <location>
        <begin position="1284"/>
        <end position="1296"/>
    </location>
</feature>
<dbReference type="SUPFAM" id="SSF50729">
    <property type="entry name" value="PH domain-like"/>
    <property type="match status" value="1"/>
</dbReference>
<dbReference type="SMART" id="SM00454">
    <property type="entry name" value="SAM"/>
    <property type="match status" value="1"/>
</dbReference>
<dbReference type="Pfam" id="PF00536">
    <property type="entry name" value="SAM_1"/>
    <property type="match status" value="1"/>
</dbReference>
<evidence type="ECO:0000259" key="6">
    <source>
        <dbReference type="PROSITE" id="PS50105"/>
    </source>
</evidence>
<feature type="compositionally biased region" description="Polar residues" evidence="4">
    <location>
        <begin position="1247"/>
        <end position="1256"/>
    </location>
</feature>
<dbReference type="InterPro" id="IPR033635">
    <property type="entry name" value="ANKS1/Caskin"/>
</dbReference>
<protein>
    <submittedName>
        <fullName evidence="8">Ankyrin repeat and sterile alpha motif domain-containing protein 1B</fullName>
    </submittedName>
</protein>
<evidence type="ECO:0000313" key="7">
    <source>
        <dbReference type="Proteomes" id="UP001652621"/>
    </source>
</evidence>
<feature type="compositionally biased region" description="Gly residues" evidence="4">
    <location>
        <begin position="410"/>
        <end position="421"/>
    </location>
</feature>
<dbReference type="InterPro" id="IPR011993">
    <property type="entry name" value="PH-like_dom_sf"/>
</dbReference>
<evidence type="ECO:0000259" key="5">
    <source>
        <dbReference type="PROSITE" id="PS01179"/>
    </source>
</evidence>
<feature type="compositionally biased region" description="Low complexity" evidence="4">
    <location>
        <begin position="987"/>
        <end position="1045"/>
    </location>
</feature>
<feature type="region of interest" description="Disordered" evidence="4">
    <location>
        <begin position="878"/>
        <end position="897"/>
    </location>
</feature>
<keyword evidence="7" id="KW-1185">Reference proteome</keyword>
<dbReference type="Proteomes" id="UP001652621">
    <property type="component" value="Unplaced"/>
</dbReference>
<feature type="compositionally biased region" description="Polar residues" evidence="4">
    <location>
        <begin position="920"/>
        <end position="929"/>
    </location>
</feature>
<feature type="region of interest" description="Disordered" evidence="4">
    <location>
        <begin position="968"/>
        <end position="1045"/>
    </location>
</feature>
<dbReference type="Gene3D" id="2.30.29.30">
    <property type="entry name" value="Pleckstrin-homology domain (PH domain)/Phosphotyrosine-binding domain (PTB)"/>
    <property type="match status" value="1"/>
</dbReference>
<dbReference type="PANTHER" id="PTHR24174:SF1">
    <property type="entry name" value="IP14385P"/>
    <property type="match status" value="1"/>
</dbReference>
<dbReference type="InterPro" id="IPR013761">
    <property type="entry name" value="SAM/pointed_sf"/>
</dbReference>
<dbReference type="PROSITE" id="PS50088">
    <property type="entry name" value="ANK_REPEAT"/>
    <property type="match status" value="6"/>
</dbReference>
<evidence type="ECO:0000256" key="4">
    <source>
        <dbReference type="SAM" id="MobiDB-lite"/>
    </source>
</evidence>
<evidence type="ECO:0000256" key="2">
    <source>
        <dbReference type="ARBA" id="ARBA00023043"/>
    </source>
</evidence>
<feature type="compositionally biased region" description="Polar residues" evidence="4">
    <location>
        <begin position="330"/>
        <end position="347"/>
    </location>
</feature>
<dbReference type="SUPFAM" id="SSF48403">
    <property type="entry name" value="Ankyrin repeat"/>
    <property type="match status" value="1"/>
</dbReference>